<accession>A0AC58S9H0</accession>
<dbReference type="RefSeq" id="XP_075081628.1">
    <property type="nucleotide sequence ID" value="XM_075225527.1"/>
</dbReference>
<reference evidence="2" key="2">
    <citation type="submission" date="2025-08" db="UniProtKB">
        <authorList>
            <consortium name="RefSeq"/>
        </authorList>
    </citation>
    <scope>IDENTIFICATION</scope>
    <source>
        <tissue evidence="2">Leaf</tissue>
    </source>
</reference>
<evidence type="ECO:0000313" key="2">
    <source>
        <dbReference type="RefSeq" id="XP_075081628.1"/>
    </source>
</evidence>
<protein>
    <submittedName>
        <fullName evidence="2">Uncharacterized protein LOC142166388</fullName>
    </submittedName>
</protein>
<evidence type="ECO:0000313" key="1">
    <source>
        <dbReference type="Proteomes" id="UP000790787"/>
    </source>
</evidence>
<keyword evidence="1" id="KW-1185">Reference proteome</keyword>
<proteinExistence type="predicted"/>
<organism evidence="1 2">
    <name type="scientific">Nicotiana tabacum</name>
    <name type="common">Common tobacco</name>
    <dbReference type="NCBI Taxonomy" id="4097"/>
    <lineage>
        <taxon>Eukaryota</taxon>
        <taxon>Viridiplantae</taxon>
        <taxon>Streptophyta</taxon>
        <taxon>Embryophyta</taxon>
        <taxon>Tracheophyta</taxon>
        <taxon>Spermatophyta</taxon>
        <taxon>Magnoliopsida</taxon>
        <taxon>eudicotyledons</taxon>
        <taxon>Gunneridae</taxon>
        <taxon>Pentapetalae</taxon>
        <taxon>asterids</taxon>
        <taxon>lamiids</taxon>
        <taxon>Solanales</taxon>
        <taxon>Solanaceae</taxon>
        <taxon>Nicotianoideae</taxon>
        <taxon>Nicotianeae</taxon>
        <taxon>Nicotiana</taxon>
    </lineage>
</organism>
<dbReference type="Proteomes" id="UP000790787">
    <property type="component" value="Chromosome 2"/>
</dbReference>
<reference evidence="1" key="1">
    <citation type="journal article" date="2014" name="Nat. Commun.">
        <title>The tobacco genome sequence and its comparison with those of tomato and potato.</title>
        <authorList>
            <person name="Sierro N."/>
            <person name="Battey J.N."/>
            <person name="Ouadi S."/>
            <person name="Bakaher N."/>
            <person name="Bovet L."/>
            <person name="Willig A."/>
            <person name="Goepfert S."/>
            <person name="Peitsch M.C."/>
            <person name="Ivanov N.V."/>
        </authorList>
    </citation>
    <scope>NUCLEOTIDE SEQUENCE [LARGE SCALE GENOMIC DNA]</scope>
</reference>
<sequence>MPSRCWCCADPKEETLVHLFFTSKAALTVWKYFLTRAGIAMEGLSLHQAITKCWTAQLLPRIKPIMQALPSCVVWELWKRRNSLKYGEAVSVIRVIYQVSTTIQALVQVRKPGLCVPHKWRDLLNMLQNYTPKFNFEKVILEFPLEGWIKVNTDGAYRGNPGRSSIGFCLRDDDGDLKYAT</sequence>
<name>A0AC58S9H0_TOBAC</name>
<gene>
    <name evidence="2" type="primary">LOC142166388</name>
</gene>